<dbReference type="InterPro" id="IPR004812">
    <property type="entry name" value="Efflux_drug-R_Bcr/CmlA"/>
</dbReference>
<reference evidence="11 12" key="1">
    <citation type="submission" date="2020-03" db="EMBL/GenBank/DDBJ databases">
        <title>Screen low temperature-resistant strains for efficient degradation of petroleum hydrocarbons under the low temperature.</title>
        <authorList>
            <person name="Wang Y."/>
            <person name="Chen J."/>
        </authorList>
    </citation>
    <scope>NUCLEOTIDE SEQUENCE [LARGE SCALE GENOMIC DNA]</scope>
    <source>
        <strain evidence="11 12">KB1</strain>
    </source>
</reference>
<comment type="similarity">
    <text evidence="2">Belongs to the major facilitator superfamily. Bcr/CmlA family.</text>
</comment>
<evidence type="ECO:0000256" key="6">
    <source>
        <dbReference type="ARBA" id="ARBA00022989"/>
    </source>
</evidence>
<feature type="transmembrane region" description="Helical" evidence="9">
    <location>
        <begin position="136"/>
        <end position="162"/>
    </location>
</feature>
<dbReference type="AlphaFoldDB" id="A0A6G9CXR3"/>
<organism evidence="11 12">
    <name type="scientific">Rhodococcus erythropolis</name>
    <name type="common">Arthrobacter picolinophilus</name>
    <dbReference type="NCBI Taxonomy" id="1833"/>
    <lineage>
        <taxon>Bacteria</taxon>
        <taxon>Bacillati</taxon>
        <taxon>Actinomycetota</taxon>
        <taxon>Actinomycetes</taxon>
        <taxon>Mycobacteriales</taxon>
        <taxon>Nocardiaceae</taxon>
        <taxon>Rhodococcus</taxon>
        <taxon>Rhodococcus erythropolis group</taxon>
    </lineage>
</organism>
<feature type="transmembrane region" description="Helical" evidence="9">
    <location>
        <begin position="398"/>
        <end position="423"/>
    </location>
</feature>
<dbReference type="GO" id="GO:0005886">
    <property type="term" value="C:plasma membrane"/>
    <property type="evidence" value="ECO:0007669"/>
    <property type="project" value="UniProtKB-SubCell"/>
</dbReference>
<feature type="transmembrane region" description="Helical" evidence="9">
    <location>
        <begin position="429"/>
        <end position="448"/>
    </location>
</feature>
<feature type="transmembrane region" description="Helical" evidence="9">
    <location>
        <begin position="197"/>
        <end position="218"/>
    </location>
</feature>
<feature type="transmembrane region" description="Helical" evidence="9">
    <location>
        <begin position="103"/>
        <end position="124"/>
    </location>
</feature>
<evidence type="ECO:0000313" key="11">
    <source>
        <dbReference type="EMBL" id="QIP41391.1"/>
    </source>
</evidence>
<sequence length="455" mass="46140">MLTPSVGAGHSIAARISPERPSSSPDQDNPEGFMSAENTAIAPPVKAAPLLETAPLDTSSVDRKPSVGKILALGSMTALGPFTIDMYLPALPDIGADLGVSSSTVQLTITGTLIGLALGQLLVGPLSDTLGRKKPLLAGIGVHILASLLAVFAPSIAVLGILRVFQGMGAAAAAVVTMAIVRDLYSGNTVAVVMSRLMLVLGVAPILAPSIGGALLVALDWRGIFVVLALIGVGTAMIGAFGLAETLPKEKRRPSGLKSVLRTYGSLLGDRTFMILTLVSSVGMASLFAYVSGASFVYQDQYGLNQQEFALLFSAGAIALIGASQVNVRLLDRWTPQQITKWALVAAVVSGAVVIAVAVLELGGLAGFVIALWVMAGAIGFVLPNAPALALARHGEAAGTAAAMLGAFQFGVGAAIAPAVGLLGNTSTALAVTMTACVSLGLIALLATTRKSESV</sequence>
<name>A0A6G9CXR3_RHOER</name>
<evidence type="ECO:0000256" key="4">
    <source>
        <dbReference type="ARBA" id="ARBA00022475"/>
    </source>
</evidence>
<keyword evidence="4" id="KW-1003">Cell membrane</keyword>
<feature type="transmembrane region" description="Helical" evidence="9">
    <location>
        <begin position="70"/>
        <end position="91"/>
    </location>
</feature>
<keyword evidence="7 9" id="KW-0472">Membrane</keyword>
<evidence type="ECO:0000313" key="12">
    <source>
        <dbReference type="Proteomes" id="UP000502345"/>
    </source>
</evidence>
<feature type="transmembrane region" description="Helical" evidence="9">
    <location>
        <begin position="309"/>
        <end position="330"/>
    </location>
</feature>
<dbReference type="SUPFAM" id="SSF103473">
    <property type="entry name" value="MFS general substrate transporter"/>
    <property type="match status" value="1"/>
</dbReference>
<evidence type="ECO:0000256" key="8">
    <source>
        <dbReference type="SAM" id="MobiDB-lite"/>
    </source>
</evidence>
<dbReference type="InterPro" id="IPR020846">
    <property type="entry name" value="MFS_dom"/>
</dbReference>
<feature type="transmembrane region" description="Helical" evidence="9">
    <location>
        <begin position="272"/>
        <end position="297"/>
    </location>
</feature>
<evidence type="ECO:0000256" key="9">
    <source>
        <dbReference type="SAM" id="Phobius"/>
    </source>
</evidence>
<keyword evidence="6 9" id="KW-1133">Transmembrane helix</keyword>
<feature type="region of interest" description="Disordered" evidence="8">
    <location>
        <begin position="1"/>
        <end position="38"/>
    </location>
</feature>
<dbReference type="PANTHER" id="PTHR23502">
    <property type="entry name" value="MAJOR FACILITATOR SUPERFAMILY"/>
    <property type="match status" value="1"/>
</dbReference>
<dbReference type="NCBIfam" id="TIGR00710">
    <property type="entry name" value="efflux_Bcr_CflA"/>
    <property type="match status" value="1"/>
</dbReference>
<dbReference type="InterPro" id="IPR036259">
    <property type="entry name" value="MFS_trans_sf"/>
</dbReference>
<accession>A0A6G9CXR3</accession>
<evidence type="ECO:0000256" key="3">
    <source>
        <dbReference type="ARBA" id="ARBA00022448"/>
    </source>
</evidence>
<dbReference type="InterPro" id="IPR011701">
    <property type="entry name" value="MFS"/>
</dbReference>
<dbReference type="PANTHER" id="PTHR23502:SF132">
    <property type="entry name" value="POLYAMINE TRANSPORTER 2-RELATED"/>
    <property type="match status" value="1"/>
</dbReference>
<feature type="transmembrane region" description="Helical" evidence="9">
    <location>
        <begin position="168"/>
        <end position="185"/>
    </location>
</feature>
<evidence type="ECO:0000259" key="10">
    <source>
        <dbReference type="PROSITE" id="PS50850"/>
    </source>
</evidence>
<feature type="transmembrane region" description="Helical" evidence="9">
    <location>
        <begin position="366"/>
        <end position="386"/>
    </location>
</feature>
<feature type="domain" description="Major facilitator superfamily (MFS) profile" evidence="10">
    <location>
        <begin position="69"/>
        <end position="453"/>
    </location>
</feature>
<feature type="transmembrane region" description="Helical" evidence="9">
    <location>
        <begin position="224"/>
        <end position="244"/>
    </location>
</feature>
<feature type="transmembrane region" description="Helical" evidence="9">
    <location>
        <begin position="342"/>
        <end position="360"/>
    </location>
</feature>
<dbReference type="GO" id="GO:0042910">
    <property type="term" value="F:xenobiotic transmembrane transporter activity"/>
    <property type="evidence" value="ECO:0007669"/>
    <property type="project" value="InterPro"/>
</dbReference>
<gene>
    <name evidence="11" type="ORF">G9444_4147</name>
</gene>
<evidence type="ECO:0000256" key="7">
    <source>
        <dbReference type="ARBA" id="ARBA00023136"/>
    </source>
</evidence>
<dbReference type="GO" id="GO:1990961">
    <property type="term" value="P:xenobiotic detoxification by transmembrane export across the plasma membrane"/>
    <property type="evidence" value="ECO:0007669"/>
    <property type="project" value="InterPro"/>
</dbReference>
<dbReference type="Proteomes" id="UP000502345">
    <property type="component" value="Chromosome"/>
</dbReference>
<dbReference type="Gene3D" id="1.20.1720.10">
    <property type="entry name" value="Multidrug resistance protein D"/>
    <property type="match status" value="1"/>
</dbReference>
<dbReference type="PROSITE" id="PS50850">
    <property type="entry name" value="MFS"/>
    <property type="match status" value="1"/>
</dbReference>
<dbReference type="FunFam" id="1.20.1720.10:FF:000005">
    <property type="entry name" value="Bcr/CflA family efflux transporter"/>
    <property type="match status" value="1"/>
</dbReference>
<proteinExistence type="inferred from homology"/>
<dbReference type="EMBL" id="CP050124">
    <property type="protein sequence ID" value="QIP41391.1"/>
    <property type="molecule type" value="Genomic_DNA"/>
</dbReference>
<dbReference type="Pfam" id="PF07690">
    <property type="entry name" value="MFS_1"/>
    <property type="match status" value="1"/>
</dbReference>
<evidence type="ECO:0000256" key="1">
    <source>
        <dbReference type="ARBA" id="ARBA00004651"/>
    </source>
</evidence>
<keyword evidence="5 9" id="KW-0812">Transmembrane</keyword>
<evidence type="ECO:0000256" key="2">
    <source>
        <dbReference type="ARBA" id="ARBA00006236"/>
    </source>
</evidence>
<comment type="subcellular location">
    <subcellularLocation>
        <location evidence="1">Cell membrane</location>
        <topology evidence="1">Multi-pass membrane protein</topology>
    </subcellularLocation>
</comment>
<protein>
    <submittedName>
        <fullName evidence="11">Drug resistance transporter, Bcr/CflA subfamily</fullName>
    </submittedName>
</protein>
<dbReference type="CDD" id="cd17320">
    <property type="entry name" value="MFS_MdfA_MDR_like"/>
    <property type="match status" value="1"/>
</dbReference>
<evidence type="ECO:0000256" key="5">
    <source>
        <dbReference type="ARBA" id="ARBA00022692"/>
    </source>
</evidence>
<keyword evidence="3" id="KW-0813">Transport</keyword>